<keyword evidence="7" id="KW-0648">Protein biosynthesis</keyword>
<dbReference type="GO" id="GO:0004823">
    <property type="term" value="F:leucine-tRNA ligase activity"/>
    <property type="evidence" value="ECO:0007669"/>
    <property type="project" value="UniProtKB-EC"/>
</dbReference>
<comment type="catalytic activity">
    <reaction evidence="9">
        <text>tRNA(Leu) + L-leucine + ATP = L-leucyl-tRNA(Leu) + AMP + diphosphate</text>
        <dbReference type="Rhea" id="RHEA:11688"/>
        <dbReference type="Rhea" id="RHEA-COMP:9613"/>
        <dbReference type="Rhea" id="RHEA-COMP:9622"/>
        <dbReference type="ChEBI" id="CHEBI:30616"/>
        <dbReference type="ChEBI" id="CHEBI:33019"/>
        <dbReference type="ChEBI" id="CHEBI:57427"/>
        <dbReference type="ChEBI" id="CHEBI:78442"/>
        <dbReference type="ChEBI" id="CHEBI:78494"/>
        <dbReference type="ChEBI" id="CHEBI:456215"/>
        <dbReference type="EC" id="6.1.1.4"/>
    </reaction>
</comment>
<dbReference type="Proteomes" id="UP000267841">
    <property type="component" value="Unassembled WGS sequence"/>
</dbReference>
<accession>A0A497XRG6</accession>
<gene>
    <name evidence="13" type="ORF">BCF55_1168</name>
</gene>
<dbReference type="OrthoDB" id="9810365at2"/>
<dbReference type="SUPFAM" id="SSF47323">
    <property type="entry name" value="Anticodon-binding domain of a subclass of class I aminoacyl-tRNA synthetases"/>
    <property type="match status" value="1"/>
</dbReference>
<dbReference type="InterPro" id="IPR002302">
    <property type="entry name" value="Leu-tRNA-ligase"/>
</dbReference>
<proteinExistence type="inferred from homology"/>
<dbReference type="InterPro" id="IPR002300">
    <property type="entry name" value="aa-tRNA-synth_Ia"/>
</dbReference>
<evidence type="ECO:0000256" key="6">
    <source>
        <dbReference type="ARBA" id="ARBA00022840"/>
    </source>
</evidence>
<evidence type="ECO:0000256" key="2">
    <source>
        <dbReference type="ARBA" id="ARBA00013164"/>
    </source>
</evidence>
<dbReference type="CDD" id="cd07958">
    <property type="entry name" value="Anticodon_Ia_Leu_BEm"/>
    <property type="match status" value="1"/>
</dbReference>
<dbReference type="EMBL" id="RCCJ01000001">
    <property type="protein sequence ID" value="RLJ70881.1"/>
    <property type="molecule type" value="Genomic_DNA"/>
</dbReference>
<dbReference type="InterPro" id="IPR013155">
    <property type="entry name" value="M/V/L/I-tRNA-synth_anticd-bd"/>
</dbReference>
<evidence type="ECO:0000256" key="10">
    <source>
        <dbReference type="SAM" id="Coils"/>
    </source>
</evidence>
<keyword evidence="10" id="KW-0175">Coiled coil</keyword>
<keyword evidence="8 13" id="KW-0030">Aminoacyl-tRNA synthetase</keyword>
<organism evidence="13 14">
    <name type="scientific">Hydrogenivirga caldilitoris</name>
    <dbReference type="NCBI Taxonomy" id="246264"/>
    <lineage>
        <taxon>Bacteria</taxon>
        <taxon>Pseudomonadati</taxon>
        <taxon>Aquificota</taxon>
        <taxon>Aquificia</taxon>
        <taxon>Aquificales</taxon>
        <taxon>Aquificaceae</taxon>
        <taxon>Hydrogenivirga</taxon>
    </lineage>
</organism>
<protein>
    <recommendedName>
        <fullName evidence="2">leucine--tRNA ligase</fullName>
        <ecNumber evidence="2">6.1.1.4</ecNumber>
    </recommendedName>
</protein>
<dbReference type="RefSeq" id="WP_121013159.1">
    <property type="nucleotide sequence ID" value="NZ_RCCJ01000001.1"/>
</dbReference>
<comment type="similarity">
    <text evidence="1">Belongs to the class-I aminoacyl-tRNA synthetase family.</text>
</comment>
<dbReference type="FunFam" id="3.10.20.590:FF:000001">
    <property type="entry name" value="Leucine--tRNA ligase"/>
    <property type="match status" value="1"/>
</dbReference>
<dbReference type="GO" id="GO:0005829">
    <property type="term" value="C:cytosol"/>
    <property type="evidence" value="ECO:0007669"/>
    <property type="project" value="TreeGrafter"/>
</dbReference>
<evidence type="ECO:0000259" key="12">
    <source>
        <dbReference type="Pfam" id="PF08264"/>
    </source>
</evidence>
<dbReference type="EC" id="6.1.1.4" evidence="2"/>
<dbReference type="Pfam" id="PF00133">
    <property type="entry name" value="tRNA-synt_1"/>
    <property type="match status" value="1"/>
</dbReference>
<comment type="caution">
    <text evidence="13">The sequence shown here is derived from an EMBL/GenBank/DDBJ whole genome shotgun (WGS) entry which is preliminary data.</text>
</comment>
<feature type="coiled-coil region" evidence="10">
    <location>
        <begin position="106"/>
        <end position="140"/>
    </location>
</feature>
<evidence type="ECO:0000313" key="14">
    <source>
        <dbReference type="Proteomes" id="UP000267841"/>
    </source>
</evidence>
<evidence type="ECO:0000256" key="4">
    <source>
        <dbReference type="ARBA" id="ARBA00022598"/>
    </source>
</evidence>
<dbReference type="Gene3D" id="3.10.20.590">
    <property type="match status" value="1"/>
</dbReference>
<evidence type="ECO:0000256" key="3">
    <source>
        <dbReference type="ARBA" id="ARBA00022490"/>
    </source>
</evidence>
<dbReference type="Gene3D" id="1.10.730.10">
    <property type="entry name" value="Isoleucyl-tRNA Synthetase, Domain 1"/>
    <property type="match status" value="1"/>
</dbReference>
<keyword evidence="6" id="KW-0067">ATP-binding</keyword>
<evidence type="ECO:0000259" key="11">
    <source>
        <dbReference type="Pfam" id="PF00133"/>
    </source>
</evidence>
<name>A0A497XRG6_9AQUI</name>
<dbReference type="PANTHER" id="PTHR43740">
    <property type="entry name" value="LEUCYL-TRNA SYNTHETASE"/>
    <property type="match status" value="1"/>
</dbReference>
<evidence type="ECO:0000256" key="5">
    <source>
        <dbReference type="ARBA" id="ARBA00022741"/>
    </source>
</evidence>
<dbReference type="AlphaFoldDB" id="A0A497XRG6"/>
<dbReference type="PANTHER" id="PTHR43740:SF2">
    <property type="entry name" value="LEUCINE--TRNA LIGASE, MITOCHONDRIAL"/>
    <property type="match status" value="1"/>
</dbReference>
<dbReference type="InterPro" id="IPR009080">
    <property type="entry name" value="tRNAsynth_Ia_anticodon-bd"/>
</dbReference>
<feature type="domain" description="Methionyl/Valyl/Leucyl/Isoleucyl-tRNA synthetase anticodon-binding" evidence="12">
    <location>
        <begin position="128"/>
        <end position="252"/>
    </location>
</feature>
<keyword evidence="4" id="KW-0436">Ligase</keyword>
<evidence type="ECO:0000256" key="7">
    <source>
        <dbReference type="ARBA" id="ARBA00022917"/>
    </source>
</evidence>
<evidence type="ECO:0000313" key="13">
    <source>
        <dbReference type="EMBL" id="RLJ70881.1"/>
    </source>
</evidence>
<feature type="domain" description="Aminoacyl-tRNA synthetase class Ia" evidence="11">
    <location>
        <begin position="43"/>
        <end position="84"/>
    </location>
</feature>
<reference evidence="13 14" key="1">
    <citation type="submission" date="2018-10" db="EMBL/GenBank/DDBJ databases">
        <title>Genomic Encyclopedia of Archaeal and Bacterial Type Strains, Phase II (KMG-II): from individual species to whole genera.</title>
        <authorList>
            <person name="Goeker M."/>
        </authorList>
    </citation>
    <scope>NUCLEOTIDE SEQUENCE [LARGE SCALE GENOMIC DNA]</scope>
    <source>
        <strain evidence="13 14">DSM 16510</strain>
    </source>
</reference>
<evidence type="ECO:0000256" key="8">
    <source>
        <dbReference type="ARBA" id="ARBA00023146"/>
    </source>
</evidence>
<sequence length="289" mass="33419">MKISEFLKANQLSVGDNIVLLLQKLGIDDERLLKKLESEIGETAKMSKSKGNVVDPEEAVERYGADTVRLYILFAAPPEQDFEWTDEGIQGAYRFLNRLWNFVINREEWLREVAYTREELANLKGKARELRRAVHQTIADYLTDMEKRYQLNTAIAKIMKLFNELSDFEPEDETDRKVLKEGIDTLLLLLAPIAPHLSEELWQRLGHEELIALQSIPEPDEKALQVEELEVPVQVNGKLRTRIRVPFNADEETARRIALSDEKVRSYLDGKEIKKFIYVKNKLINIVLG</sequence>
<keyword evidence="3" id="KW-0963">Cytoplasm</keyword>
<dbReference type="Pfam" id="PF08264">
    <property type="entry name" value="Anticodon_1"/>
    <property type="match status" value="1"/>
</dbReference>
<evidence type="ECO:0000256" key="1">
    <source>
        <dbReference type="ARBA" id="ARBA00005594"/>
    </source>
</evidence>
<dbReference type="SUPFAM" id="SSF52374">
    <property type="entry name" value="Nucleotidylyl transferase"/>
    <property type="match status" value="1"/>
</dbReference>
<keyword evidence="5" id="KW-0547">Nucleotide-binding</keyword>
<dbReference type="GO" id="GO:0005524">
    <property type="term" value="F:ATP binding"/>
    <property type="evidence" value="ECO:0007669"/>
    <property type="project" value="UniProtKB-KW"/>
</dbReference>
<keyword evidence="14" id="KW-1185">Reference proteome</keyword>
<evidence type="ECO:0000256" key="9">
    <source>
        <dbReference type="ARBA" id="ARBA00047469"/>
    </source>
</evidence>
<dbReference type="FunFam" id="1.10.730.10:FF:000011">
    <property type="entry name" value="Leucine--tRNA ligase chloroplastic/mitochondrial"/>
    <property type="match status" value="1"/>
</dbReference>
<dbReference type="GO" id="GO:0006429">
    <property type="term" value="P:leucyl-tRNA aminoacylation"/>
    <property type="evidence" value="ECO:0007669"/>
    <property type="project" value="InterPro"/>
</dbReference>